<dbReference type="Proteomes" id="UP000015441">
    <property type="component" value="Unassembled WGS sequence"/>
</dbReference>
<feature type="chain" id="PRO_5004106889" evidence="1">
    <location>
        <begin position="19"/>
        <end position="117"/>
    </location>
</feature>
<gene>
    <name evidence="2" type="ORF">BGHDH14_bgh00242</name>
</gene>
<evidence type="ECO:0000313" key="3">
    <source>
        <dbReference type="Proteomes" id="UP000015441"/>
    </source>
</evidence>
<dbReference type="AlphaFoldDB" id="N1JGN5"/>
<dbReference type="EMBL" id="CAUH01003293">
    <property type="protein sequence ID" value="CCU77062.1"/>
    <property type="molecule type" value="Genomic_DNA"/>
</dbReference>
<comment type="caution">
    <text evidence="2">The sequence shown here is derived from an EMBL/GenBank/DDBJ whole genome shotgun (WGS) entry which is preliminary data.</text>
</comment>
<reference evidence="2 3" key="1">
    <citation type="journal article" date="2010" name="Science">
        <title>Genome expansion and gene loss in powdery mildew fungi reveal tradeoffs in extreme parasitism.</title>
        <authorList>
            <person name="Spanu P.D."/>
            <person name="Abbott J.C."/>
            <person name="Amselem J."/>
            <person name="Burgis T.A."/>
            <person name="Soanes D.M."/>
            <person name="Stueber K."/>
            <person name="Ver Loren van Themaat E."/>
            <person name="Brown J.K.M."/>
            <person name="Butcher S.A."/>
            <person name="Gurr S.J."/>
            <person name="Lebrun M.-H."/>
            <person name="Ridout C.J."/>
            <person name="Schulze-Lefert P."/>
            <person name="Talbot N.J."/>
            <person name="Ahmadinejad N."/>
            <person name="Ametz C."/>
            <person name="Barton G.R."/>
            <person name="Benjdia M."/>
            <person name="Bidzinski P."/>
            <person name="Bindschedler L.V."/>
            <person name="Both M."/>
            <person name="Brewer M.T."/>
            <person name="Cadle-Davidson L."/>
            <person name="Cadle-Davidson M.M."/>
            <person name="Collemare J."/>
            <person name="Cramer R."/>
            <person name="Frenkel O."/>
            <person name="Godfrey D."/>
            <person name="Harriman J."/>
            <person name="Hoede C."/>
            <person name="King B.C."/>
            <person name="Klages S."/>
            <person name="Kleemann J."/>
            <person name="Knoll D."/>
            <person name="Koti P.S."/>
            <person name="Kreplak J."/>
            <person name="Lopez-Ruiz F.J."/>
            <person name="Lu X."/>
            <person name="Maekawa T."/>
            <person name="Mahanil S."/>
            <person name="Micali C."/>
            <person name="Milgroom M.G."/>
            <person name="Montana G."/>
            <person name="Noir S."/>
            <person name="O'Connell R.J."/>
            <person name="Oberhaensli S."/>
            <person name="Parlange F."/>
            <person name="Pedersen C."/>
            <person name="Quesneville H."/>
            <person name="Reinhardt R."/>
            <person name="Rott M."/>
            <person name="Sacristan S."/>
            <person name="Schmidt S.M."/>
            <person name="Schoen M."/>
            <person name="Skamnioti P."/>
            <person name="Sommer H."/>
            <person name="Stephens A."/>
            <person name="Takahara H."/>
            <person name="Thordal-Christensen H."/>
            <person name="Vigouroux M."/>
            <person name="Wessling R."/>
            <person name="Wicker T."/>
            <person name="Panstruga R."/>
        </authorList>
    </citation>
    <scope>NUCLEOTIDE SEQUENCE [LARGE SCALE GENOMIC DNA]</scope>
    <source>
        <strain evidence="2">DH14</strain>
    </source>
</reference>
<proteinExistence type="predicted"/>
<organism evidence="2 3">
    <name type="scientific">Blumeria graminis f. sp. hordei (strain DH14)</name>
    <name type="common">Barley powdery mildew</name>
    <name type="synonym">Oidium monilioides f. sp. hordei</name>
    <dbReference type="NCBI Taxonomy" id="546991"/>
    <lineage>
        <taxon>Eukaryota</taxon>
        <taxon>Fungi</taxon>
        <taxon>Dikarya</taxon>
        <taxon>Ascomycota</taxon>
        <taxon>Pezizomycotina</taxon>
        <taxon>Leotiomycetes</taxon>
        <taxon>Erysiphales</taxon>
        <taxon>Erysiphaceae</taxon>
        <taxon>Blumeria</taxon>
        <taxon>Blumeria hordei</taxon>
    </lineage>
</organism>
<keyword evidence="1" id="KW-0732">Signal</keyword>
<dbReference type="HOGENOM" id="CLU_2084458_0_0_1"/>
<evidence type="ECO:0000256" key="1">
    <source>
        <dbReference type="SAM" id="SignalP"/>
    </source>
</evidence>
<protein>
    <submittedName>
        <fullName evidence="2">CSEP0014 putative effector protein</fullName>
    </submittedName>
</protein>
<accession>N1JGN5</accession>
<sequence length="117" mass="13339">MRGYTIALMLPSLGLSAAYLEGYQTPHISEDQKTFDCGERFYDSRRLKAHRESFGRSPSELTASTAEAMQFSEIVATRYISKKVMYHEDLSTTMLYLMPIFHDTGCEPLNHPRRAAP</sequence>
<dbReference type="InParanoid" id="N1JGN5"/>
<evidence type="ECO:0000313" key="2">
    <source>
        <dbReference type="EMBL" id="CCU77062.1"/>
    </source>
</evidence>
<name>N1JGN5_BLUG1</name>
<keyword evidence="3" id="KW-1185">Reference proteome</keyword>
<feature type="signal peptide" evidence="1">
    <location>
        <begin position="1"/>
        <end position="18"/>
    </location>
</feature>